<dbReference type="FunFam" id="2.10.25.10:FF:000143">
    <property type="entry name" value="Protein crumbs 1"/>
    <property type="match status" value="1"/>
</dbReference>
<feature type="domain" description="CUB" evidence="29">
    <location>
        <begin position="3291"/>
        <end position="3406"/>
    </location>
</feature>
<comment type="subcellular location">
    <subcellularLocation>
        <location evidence="2">Cell membrane</location>
        <topology evidence="2">Peripheral membrane protein</topology>
    </subcellularLocation>
    <subcellularLocation>
        <location evidence="1">Endosome</location>
    </subcellularLocation>
    <subcellularLocation>
        <location evidence="22">Lysosome membrane</location>
        <topology evidence="22">Peripheral membrane protein</topology>
    </subcellularLocation>
</comment>
<evidence type="ECO:0000256" key="5">
    <source>
        <dbReference type="ARBA" id="ARBA00022536"/>
    </source>
</evidence>
<dbReference type="InterPro" id="IPR000742">
    <property type="entry name" value="EGF"/>
</dbReference>
<accession>A0A2T7PRE4</accession>
<feature type="domain" description="CUB" evidence="29">
    <location>
        <begin position="1776"/>
        <end position="1886"/>
    </location>
</feature>
<dbReference type="GO" id="GO:0008203">
    <property type="term" value="P:cholesterol metabolic process"/>
    <property type="evidence" value="ECO:0007669"/>
    <property type="project" value="UniProtKB-KW"/>
</dbReference>
<dbReference type="PROSITE" id="PS01187">
    <property type="entry name" value="EGF_CA"/>
    <property type="match status" value="1"/>
</dbReference>
<comment type="subunit">
    <text evidence="25">Interacts with AMN. Component of the cubam complex composed of one CUBN trimer and one AMN chain. The cubam complex can dimerize. Interacts with LRP2 in a dual-receptor complex in a calcium-dependent manner. Found in a complex with PID1/PCLI1, LRP1 and CUBNI. Interacts with LRP1 and PID1/PCLI1.</text>
</comment>
<evidence type="ECO:0000256" key="1">
    <source>
        <dbReference type="ARBA" id="ARBA00004177"/>
    </source>
</evidence>
<keyword evidence="32" id="KW-1185">Reference proteome</keyword>
<dbReference type="GO" id="GO:0031419">
    <property type="term" value="F:cobalamin binding"/>
    <property type="evidence" value="ECO:0007669"/>
    <property type="project" value="UniProtKB-KW"/>
</dbReference>
<feature type="domain" description="CUB" evidence="29">
    <location>
        <begin position="1200"/>
        <end position="1311"/>
    </location>
</feature>
<evidence type="ECO:0000256" key="3">
    <source>
        <dbReference type="ARBA" id="ARBA00022448"/>
    </source>
</evidence>
<keyword evidence="9" id="KW-0165">Cleavage on pair of basic residues</keyword>
<feature type="domain" description="CUB" evidence="29">
    <location>
        <begin position="1887"/>
        <end position="1999"/>
    </location>
</feature>
<dbReference type="FunFam" id="2.60.120.290:FF:000003">
    <property type="entry name" value="Neuropilin"/>
    <property type="match status" value="1"/>
</dbReference>
<feature type="domain" description="CUB" evidence="29">
    <location>
        <begin position="642"/>
        <end position="755"/>
    </location>
</feature>
<feature type="disulfide bond" evidence="27">
    <location>
        <begin position="469"/>
        <end position="478"/>
    </location>
</feature>
<evidence type="ECO:0000256" key="8">
    <source>
        <dbReference type="ARBA" id="ARBA00022628"/>
    </source>
</evidence>
<dbReference type="PANTHER" id="PTHR24251">
    <property type="entry name" value="OVOCHYMASE-RELATED"/>
    <property type="match status" value="1"/>
</dbReference>
<feature type="domain" description="CUB" evidence="29">
    <location>
        <begin position="2018"/>
        <end position="2092"/>
    </location>
</feature>
<protein>
    <recommendedName>
        <fullName evidence="23">Cubilin</fullName>
    </recommendedName>
</protein>
<feature type="domain" description="CUB" evidence="29">
    <location>
        <begin position="2711"/>
        <end position="2823"/>
    </location>
</feature>
<feature type="domain" description="CUB" evidence="29">
    <location>
        <begin position="1544"/>
        <end position="1657"/>
    </location>
</feature>
<dbReference type="Gene3D" id="2.10.25.10">
    <property type="entry name" value="Laminin"/>
    <property type="match status" value="7"/>
</dbReference>
<dbReference type="FunFam" id="2.60.120.290:FF:000060">
    <property type="entry name" value="Cubilin homolog"/>
    <property type="match status" value="1"/>
</dbReference>
<feature type="disulfide bond" evidence="26">
    <location>
        <begin position="1658"/>
        <end position="1685"/>
    </location>
</feature>
<evidence type="ECO:0000259" key="30">
    <source>
        <dbReference type="PROSITE" id="PS50026"/>
    </source>
</evidence>
<feature type="domain" description="CUB" evidence="29">
    <location>
        <begin position="2940"/>
        <end position="3052"/>
    </location>
</feature>
<dbReference type="CDD" id="cd00041">
    <property type="entry name" value="CUB"/>
    <property type="match status" value="26"/>
</dbReference>
<feature type="domain" description="CUB" evidence="29">
    <location>
        <begin position="992"/>
        <end position="1104"/>
    </location>
</feature>
<keyword evidence="4" id="KW-1003">Cell membrane</keyword>
<keyword evidence="6" id="KW-0153">Cholesterol metabolism</keyword>
<dbReference type="STRING" id="400727.A0A2T7PRE4"/>
<feature type="domain" description="EGF-like" evidence="30">
    <location>
        <begin position="209"/>
        <end position="251"/>
    </location>
</feature>
<dbReference type="Pfam" id="PF12947">
    <property type="entry name" value="EGF_3"/>
    <property type="match status" value="1"/>
</dbReference>
<evidence type="ECO:0000259" key="29">
    <source>
        <dbReference type="PROSITE" id="PS01180"/>
    </source>
</evidence>
<dbReference type="PROSITE" id="PS50026">
    <property type="entry name" value="EGF_3"/>
    <property type="match status" value="5"/>
</dbReference>
<evidence type="ECO:0000313" key="31">
    <source>
        <dbReference type="EMBL" id="PVD35988.1"/>
    </source>
</evidence>
<dbReference type="FunFam" id="2.60.120.290:FF:000013">
    <property type="entry name" value="Membrane frizzled-related protein"/>
    <property type="match status" value="14"/>
</dbReference>
<evidence type="ECO:0000256" key="6">
    <source>
        <dbReference type="ARBA" id="ARBA00022548"/>
    </source>
</evidence>
<keyword evidence="7" id="KW-0597">Phosphoprotein</keyword>
<evidence type="ECO:0000256" key="25">
    <source>
        <dbReference type="ARBA" id="ARBA00049703"/>
    </source>
</evidence>
<evidence type="ECO:0000256" key="4">
    <source>
        <dbReference type="ARBA" id="ARBA00022475"/>
    </source>
</evidence>
<keyword evidence="10" id="KW-0732">Signal</keyword>
<dbReference type="PANTHER" id="PTHR24251:SF37">
    <property type="entry name" value="CUB DOMAIN-CONTAINING PROTEIN"/>
    <property type="match status" value="1"/>
</dbReference>
<sequence length="3636" mass="393061">MDGRTNKFCGNNHNIYLRPSVGGGVFVGADNLTFIAEMVKRNKMDIDNLKTTPTSTPVNVEGRLRSLETTVTSLQGIPGQISTLTNSVNTVSNTVTNTNANARLLTLEGNMNNLQPTGQVATQLTTLGSRLTTLEARVSALASHLGSGESGLLNQIQTLEADVQNLKQLLTTNECQSNPCQNGGTCVDSYNGFICQCPPNWKGVTCSADVNECGEYAGTDRGSSQHGATCVNLPGSFRCDCAPNWYGILCSSSVDDCASASHQALCGHGTCINEANTHVGQPRYRCICDNGWTHNPNSSDPACNTDVNECLASQSPCSTDPQVQCINVPGTFYCGPCPAGFNGNGFTCQDINECEINNGGCSISPRVECINTRGSRACGPCPAGYQGNGVTCTWVGLCSNNNGGCHPSATCSENSATVSGVICTCPPGYSGNGVGSNGCVTDSSGTLCSNNPCQHGSCMVSGSTYVCSCNPGYTGRNCDSDFNECSSNPCLNGGTCINSIGSFRCQCSSNYNGNLCQSAQQSCGGYLNGFSGSFSYPPITGTNYSHSVSCAWQITTSANKILMITFRRFSLEFHPECNFDFLQIHDGPTASAHTIGTYCGNSLPNGGSINSTHNQLYFWFKSDASVASDGFDILWTSADPVCGGQLTDVSYGTINSPGYPGNYPINRDCIWTISASPGNVISITFAYMAIEVHANCSYDYLEIRSGLTASSPLVVRHCNTTSPPPVTTSGPFAYIHFHSDSSLSDRGFLLTYAATQAGAGCGGVLTGSRGVITSPNFPEPYNHNAMCVWTISVNSSDIIILHFAHFDLETSSSCQYDYLEVRDGINERSPVLGTYCSNSVPSDVRTTGNVMFVKFVTDSNLHGSGFSAWWTVGCGGVFTASQGTLRSPGYPNGYPPSKHCVYLISQPSSYRISLTFSAFDVENAAESCTDNYVEIRDGGSETSPLLGEQYCGSALPPVQTSTGNLMVVIFRTGNSVSGTGFLATYTAHTSDCGGILTGPRGEFTSPGHPNIYPHGVNCTWYIRPAEGLIVQLTFWTFMLEGGACTYDFVKVYDSFNADNGSLIGTYCGSSFPSLITSTNNALTVVFQSDSSVAMEGFSATYITQNATTACGRNMASSTGVITSPDFPNNYPHNRDCVWVITVGAGNQIQLNFTTFNLEQHARCQYDYLEISSRLWLRFHSDNSMSAPGFQIVYDGTASGCGGDLTTPTGSFVSPNYPNPYDHNAECYWTITVAQGSSILLTFEDFSMENHIQCMYDYVEVRENNAFGRQLGKFCGTTLPAPVNSTANKLWIKYRTDFSISGRGFRALYTSDCTNRLTAFSGAIESPNYPQPYPHNISCTWIIDTTEGNAVNISFATFDLESDSNCRYDYLEIRDGGSSSSNLLGKYCGSSIPSPLSSSGDQVWIRLVTDISVRGNGFHLEYITHGCGGLLTGPSGTFSSPNYPNSYDHARVCEWLITVETGKAISLTFTDFEMETSHNCQYDAVEVFAGSDDTGIMIAQLCQHYTNWTQSVMSTGNTMLVRMRTDNSLSGRGFSATFSAIGGGCGGNFTTMNGVIMSKNYPNNYPHSTECEWLIQLPDNHPVVINFTDFDVEGGYCSFDYVALYDGPNAGYPEMARVCGSSLPSPSLYRSSTNSMFVKMRTDSSVSGRGFKANFSAGCGVVKNASIDGVITSPNYPGNYPNNANCTWLITSSHNTDRITLTFTHMDIMSLNSCQYDYVRILNGGNINAPVIGTYCGDVVPSPITSDGSNLFVVFASSLFSQATGFRAVYTVSTSSCGGDFTAQSGAFNSPGYPNSYPPNTECVWTFQSSPGNRVALSFSLFNIEASDSCNNDYLEARQNDNNGLLLGRWCGTNIPTNVTAMNKVWVKFVSNDQITGVGFMGNWNGEYGGNLLGDSGQLSSPRYPQQYPNDVSVAWTITVSSGMQVLIAFLFMRIENSIQCTFDYVLIRDGGLSDSPEIGRYCGANLPGPIISTSNQVRIEFVTDASLTYQGFLLNWQATNEMPTAPPTGVTPPTVAGCGGSVVVGSETVTLTSPGYPYGYAANLNCIWSITTPVGQRIWLNISNIDLESHQSCFYDFVKIYNCKKFHNLHKFLLTCFSVELFYMQMCICVHGLSVDKFCGGSLVIPTGIISSPSYPSNYPSNSNCTWNVRVTVGRTVNVQFNGTFNIPSTVNCSSDYVQLLNGGHTNSPPLINANATSATATASGRYCGSGLPAVSSLETSSNLLTVNFVSDGSGSGTLMLTDSVRMGYFTSPNYPNPYPHNVECIWIISAPANKKIQVDFELPFRLEQHSRCRYDYIEFRDGGTQDSPVMNVGHNNNSRICGDQLPGSVLSTGNALYVRFFTDVSVTSVGFKAEYKIATCGGRIFSVNGSITSPNYPSNYESNSNCSWLVYGPVGHYLTFTFNAFNLESSTNCTNDFVEVREYNETGNLLLRACGSNLPASFDTSDSYSYVLFVSNQNVVSSGFSLSFQASVEECGGDLTTPSGVFTSPNFPGLYAHSRVCEWKIIVQQDRRVTLTFDVFTLEESSICAWDNIEVFNGIMPDSPRLGRFCGTNNPGVIESTGNTMRVRFRTDSSVSHGGFSARYTSVNEKVCGQLYTTPGNITSPGYYEHGNYTNNLECIWRVENPARTNSSILVIVDDLALEPHLTCVHDFLEVREGRDGDGSIIEKFCGNNTIPPPVLSPSQHIWLRFRTDGSIVDRGFAITVQFTTCGGELTAPQGQITSPNFPNNYEHNDGCAWLISAPEGERIRITFSDFNLEEHSSCVFDYLKILNGGLPDSPLIGKYCGTSNPGTILSQSNHLRLMFVTDINQSGRGFRATYTFDSEACGGLLQSSQGTVSSPNYPSSYPPNTECEWEIRVDSGYILILNVNSSFDLQPGDCSSDYLEITDILANGTQVLKGRYCSNAPPPVTSSFNRLLLKFHSDGNINGNGFSASWTSDCGGIFNSPTGVITSPGYPRNYRNNLRCNYTIYGDTDHYIILTFNPAFNLEGGTSCPYDYVQVFAGNSSSSPLQGRFCGNVAPQPVNALHSMHIRFWTDSSVVASGFQATYRVSACGGVYTEPTGLIQTPTYPSSYPHDSNCSWFITVDPEKIIALKFISFNVEPHSRCLYDYLDVFDGNNTSAPKIGRYCGTHAPDVIKSSGNAMYINFVTDSSESGEGFQGGYWSTYGPQHGCGGFLNQTSGQIRSVDINGDGNYEDNLDCRWTIMVEPNKLARLTFSSFHLEPGEECSYDSVAVYDGFSTTDSLLGQFCGSSIPSALRAFSNVMLVVFTTDGSIGFSGFVAQFGQEDALCGGILIATDMPQNISSPNYPSPSSQAVRCRWTIDSGAPNKQVSLTLLDIDLTPDAQCTQDYMEFRDSPMGELGQSVHYCGTTVPQTFYSAGQVVQVIYNTAGNSQNRGFILSYKQDDFNREFVSTNGRITSPGYPGVYPQNANCSISVRSPNGTTLALYFTQFHIEPHSQCLFDFLEIHNGSNASSPVLARLCGSTLPDPVFIPSNVAFLRFVTDASVQHVGYDITFTSTTQGLGCGGQLSGIKGSLTSPNFPGNFSDSTTCTWIITVPSRRVVQITFSYLAVPGQADCTNNYVEIFDGPSTFARTLGRFCNEQPSLLTASSNSATVQLVSTGSSPTPSFRIVYSS</sequence>
<dbReference type="PROSITE" id="PS00022">
    <property type="entry name" value="EGF_1"/>
    <property type="match status" value="4"/>
</dbReference>
<dbReference type="PROSITE" id="PS00010">
    <property type="entry name" value="ASX_HYDROXYL"/>
    <property type="match status" value="3"/>
</dbReference>
<comment type="caution">
    <text evidence="27">Lacks conserved residue(s) required for the propagation of feature annotation.</text>
</comment>
<feature type="domain" description="CUB" evidence="29">
    <location>
        <begin position="1426"/>
        <end position="1540"/>
    </location>
</feature>
<feature type="domain" description="CUB" evidence="29">
    <location>
        <begin position="3054"/>
        <end position="3166"/>
    </location>
</feature>
<dbReference type="InterPro" id="IPR000859">
    <property type="entry name" value="CUB_dom"/>
</dbReference>
<dbReference type="InterPro" id="IPR049883">
    <property type="entry name" value="NOTCH1_EGF-like"/>
</dbReference>
<dbReference type="SUPFAM" id="SSF49854">
    <property type="entry name" value="Spermadhesin, CUB domain"/>
    <property type="match status" value="27"/>
</dbReference>
<evidence type="ECO:0000256" key="18">
    <source>
        <dbReference type="ARBA" id="ARBA00023180"/>
    </source>
</evidence>
<keyword evidence="16 27" id="KW-1015">Disulfide bond</keyword>
<dbReference type="InterPro" id="IPR001881">
    <property type="entry name" value="EGF-like_Ca-bd_dom"/>
</dbReference>
<dbReference type="Gene3D" id="2.60.120.290">
    <property type="entry name" value="Spermadhesin, CUB domain"/>
    <property type="match status" value="27"/>
</dbReference>
<feature type="domain" description="CUB" evidence="29">
    <location>
        <begin position="2235"/>
        <end position="2359"/>
    </location>
</feature>
<evidence type="ECO:0000256" key="15">
    <source>
        <dbReference type="ARBA" id="ARBA00023136"/>
    </source>
</evidence>
<feature type="domain" description="EGF-like" evidence="30">
    <location>
        <begin position="171"/>
        <end position="207"/>
    </location>
</feature>
<dbReference type="FunFam" id="2.60.120.290:FF:000005">
    <property type="entry name" value="Procollagen C-endopeptidase enhancer 1"/>
    <property type="match status" value="7"/>
</dbReference>
<feature type="disulfide bond" evidence="27">
    <location>
        <begin position="448"/>
        <end position="458"/>
    </location>
</feature>
<keyword evidence="13" id="KW-0653">Protein transport</keyword>
<keyword evidence="28" id="KW-0175">Coiled coil</keyword>
<evidence type="ECO:0000256" key="14">
    <source>
        <dbReference type="ARBA" id="ARBA00023098"/>
    </source>
</evidence>
<feature type="domain" description="CUB" evidence="29">
    <location>
        <begin position="2361"/>
        <end position="2472"/>
    </location>
</feature>
<feature type="domain" description="CUB" evidence="29">
    <location>
        <begin position="2593"/>
        <end position="2709"/>
    </location>
</feature>
<feature type="domain" description="CUB" evidence="29">
    <location>
        <begin position="3173"/>
        <end position="3287"/>
    </location>
</feature>
<feature type="domain" description="CUB" evidence="29">
    <location>
        <begin position="2476"/>
        <end position="2588"/>
    </location>
</feature>
<dbReference type="GO" id="GO:0005886">
    <property type="term" value="C:plasma membrane"/>
    <property type="evidence" value="ECO:0007669"/>
    <property type="project" value="UniProtKB-SubCell"/>
</dbReference>
<evidence type="ECO:0000256" key="17">
    <source>
        <dbReference type="ARBA" id="ARBA00023166"/>
    </source>
</evidence>
<keyword evidence="3" id="KW-0813">Transport</keyword>
<feature type="domain" description="CUB" evidence="29">
    <location>
        <begin position="2119"/>
        <end position="2234"/>
    </location>
</feature>
<feature type="domain" description="CUB" evidence="29">
    <location>
        <begin position="3526"/>
        <end position="3636"/>
    </location>
</feature>
<feature type="domain" description="CUB" evidence="29">
    <location>
        <begin position="523"/>
        <end position="638"/>
    </location>
</feature>
<feature type="coiled-coil region" evidence="28">
    <location>
        <begin position="149"/>
        <end position="176"/>
    </location>
</feature>
<dbReference type="GO" id="GO:0005765">
    <property type="term" value="C:lysosomal membrane"/>
    <property type="evidence" value="ECO:0007669"/>
    <property type="project" value="UniProtKB-SubCell"/>
</dbReference>
<dbReference type="InterPro" id="IPR000152">
    <property type="entry name" value="EGF-type_Asp/Asn_hydroxyl_site"/>
</dbReference>
<dbReference type="EMBL" id="PZQS01000002">
    <property type="protein sequence ID" value="PVD35988.1"/>
    <property type="molecule type" value="Genomic_DNA"/>
</dbReference>
<feature type="domain" description="CUB" evidence="29">
    <location>
        <begin position="1658"/>
        <end position="1772"/>
    </location>
</feature>
<dbReference type="CDD" id="cd00054">
    <property type="entry name" value="EGF_CA"/>
    <property type="match status" value="5"/>
</dbReference>
<keyword evidence="11" id="KW-0677">Repeat</keyword>
<evidence type="ECO:0000256" key="20">
    <source>
        <dbReference type="ARBA" id="ARBA00023228"/>
    </source>
</evidence>
<keyword evidence="12" id="KW-0967">Endosome</keyword>
<feature type="disulfide bond" evidence="27">
    <location>
        <begin position="507"/>
        <end position="516"/>
    </location>
</feature>
<evidence type="ECO:0000256" key="12">
    <source>
        <dbReference type="ARBA" id="ARBA00022753"/>
    </source>
</evidence>
<feature type="domain" description="CUB" evidence="29">
    <location>
        <begin position="1110"/>
        <end position="1170"/>
    </location>
</feature>
<evidence type="ECO:0000256" key="21">
    <source>
        <dbReference type="ARBA" id="ARBA00023285"/>
    </source>
</evidence>
<evidence type="ECO:0000256" key="16">
    <source>
        <dbReference type="ARBA" id="ARBA00023157"/>
    </source>
</evidence>
<dbReference type="SUPFAM" id="SSF57196">
    <property type="entry name" value="EGF/Laminin"/>
    <property type="match status" value="4"/>
</dbReference>
<organism evidence="31 32">
    <name type="scientific">Pomacea canaliculata</name>
    <name type="common">Golden apple snail</name>
    <dbReference type="NCBI Taxonomy" id="400727"/>
    <lineage>
        <taxon>Eukaryota</taxon>
        <taxon>Metazoa</taxon>
        <taxon>Spiralia</taxon>
        <taxon>Lophotrochozoa</taxon>
        <taxon>Mollusca</taxon>
        <taxon>Gastropoda</taxon>
        <taxon>Caenogastropoda</taxon>
        <taxon>Architaenioglossa</taxon>
        <taxon>Ampullarioidea</taxon>
        <taxon>Ampullariidae</taxon>
        <taxon>Pomacea</taxon>
    </lineage>
</organism>
<dbReference type="GO" id="GO:0005509">
    <property type="term" value="F:calcium ion binding"/>
    <property type="evidence" value="ECO:0007669"/>
    <property type="project" value="InterPro"/>
</dbReference>
<feature type="disulfide bond" evidence="27">
    <location>
        <begin position="241"/>
        <end position="250"/>
    </location>
</feature>
<dbReference type="CDD" id="cd22201">
    <property type="entry name" value="cubilin_NTD"/>
    <property type="match status" value="1"/>
</dbReference>
<gene>
    <name evidence="31" type="ORF">C0Q70_02958</name>
</gene>
<dbReference type="InterPro" id="IPR035914">
    <property type="entry name" value="Sperma_CUB_dom_sf"/>
</dbReference>
<keyword evidence="21" id="KW-0170">Cobalt</keyword>
<dbReference type="FunFam" id="2.10.25.10:FF:000429">
    <property type="entry name" value="Cubilin"/>
    <property type="match status" value="1"/>
</dbReference>
<evidence type="ECO:0000256" key="9">
    <source>
        <dbReference type="ARBA" id="ARBA00022685"/>
    </source>
</evidence>
<dbReference type="SMART" id="SM00181">
    <property type="entry name" value="EGF"/>
    <property type="match status" value="8"/>
</dbReference>
<feature type="domain" description="CUB" evidence="29">
    <location>
        <begin position="3408"/>
        <end position="3520"/>
    </location>
</feature>
<feature type="disulfide bond" evidence="27">
    <location>
        <begin position="197"/>
        <end position="206"/>
    </location>
</feature>
<feature type="domain" description="CUB" evidence="29">
    <location>
        <begin position="1312"/>
        <end position="1424"/>
    </location>
</feature>
<evidence type="ECO:0000256" key="7">
    <source>
        <dbReference type="ARBA" id="ARBA00022553"/>
    </source>
</evidence>
<evidence type="ECO:0000256" key="26">
    <source>
        <dbReference type="PROSITE-ProRule" id="PRU00059"/>
    </source>
</evidence>
<keyword evidence="5 27" id="KW-0245">EGF-like domain</keyword>
<comment type="caution">
    <text evidence="31">The sequence shown here is derived from an EMBL/GenBank/DDBJ whole genome shotgun (WGS) entry which is preliminary data.</text>
</comment>
<dbReference type="Pfam" id="PF00431">
    <property type="entry name" value="CUB"/>
    <property type="match status" value="27"/>
</dbReference>
<feature type="domain" description="EGF-like" evidence="30">
    <location>
        <begin position="481"/>
        <end position="517"/>
    </location>
</feature>
<reference evidence="31 32" key="1">
    <citation type="submission" date="2018-04" db="EMBL/GenBank/DDBJ databases">
        <title>The genome of golden apple snail Pomacea canaliculata provides insight into stress tolerance and invasive adaptation.</title>
        <authorList>
            <person name="Liu C."/>
            <person name="Liu B."/>
            <person name="Ren Y."/>
            <person name="Zhang Y."/>
            <person name="Wang H."/>
            <person name="Li S."/>
            <person name="Jiang F."/>
            <person name="Yin L."/>
            <person name="Zhang G."/>
            <person name="Qian W."/>
            <person name="Fan W."/>
        </authorList>
    </citation>
    <scope>NUCLEOTIDE SEQUENCE [LARGE SCALE GENOMIC DNA]</scope>
    <source>
        <strain evidence="31">SZHN2017</strain>
        <tissue evidence="31">Muscle</tissue>
    </source>
</reference>
<feature type="domain" description="EGF-like" evidence="30">
    <location>
        <begin position="394"/>
        <end position="432"/>
    </location>
</feature>
<keyword evidence="17" id="KW-1207">Sterol metabolism</keyword>
<dbReference type="InterPro" id="IPR018097">
    <property type="entry name" value="EGF_Ca-bd_CS"/>
</dbReference>
<keyword evidence="19" id="KW-0753">Steroid metabolism</keyword>
<dbReference type="SUPFAM" id="SSF57184">
    <property type="entry name" value="Growth factor receptor domain"/>
    <property type="match status" value="1"/>
</dbReference>
<feature type="domain" description="CUB" evidence="29">
    <location>
        <begin position="761"/>
        <end position="873"/>
    </location>
</feature>
<keyword evidence="8" id="KW-0846">Cobalamin</keyword>
<dbReference type="InterPro" id="IPR009030">
    <property type="entry name" value="Growth_fac_rcpt_cys_sf"/>
</dbReference>
<feature type="disulfide bond" evidence="26">
    <location>
        <begin position="2593"/>
        <end position="2620"/>
    </location>
</feature>
<feature type="disulfide bond" evidence="26">
    <location>
        <begin position="642"/>
        <end position="669"/>
    </location>
</feature>
<evidence type="ECO:0000256" key="2">
    <source>
        <dbReference type="ARBA" id="ARBA00004202"/>
    </source>
</evidence>
<dbReference type="PROSITE" id="PS01186">
    <property type="entry name" value="EGF_2"/>
    <property type="match status" value="1"/>
</dbReference>
<keyword evidence="20" id="KW-0458">Lysosome</keyword>
<dbReference type="SMART" id="SM00179">
    <property type="entry name" value="EGF_CA"/>
    <property type="match status" value="7"/>
</dbReference>
<feature type="domain" description="CUB" evidence="29">
    <location>
        <begin position="874"/>
        <end position="988"/>
    </location>
</feature>
<name>A0A2T7PRE4_POMCA</name>
<dbReference type="FunFam" id="2.60.120.290:FF:000068">
    <property type="entry name" value="Metalloendopeptidase"/>
    <property type="match status" value="1"/>
</dbReference>
<dbReference type="PROSITE" id="PS01180">
    <property type="entry name" value="CUB"/>
    <property type="match status" value="27"/>
</dbReference>
<feature type="domain" description="CUB" evidence="29">
    <location>
        <begin position="2827"/>
        <end position="2939"/>
    </location>
</feature>
<dbReference type="GO" id="GO:0015031">
    <property type="term" value="P:protein transport"/>
    <property type="evidence" value="ECO:0007669"/>
    <property type="project" value="UniProtKB-KW"/>
</dbReference>
<keyword evidence="18" id="KW-0325">Glycoprotein</keyword>
<feature type="domain" description="EGF-like" evidence="30">
    <location>
        <begin position="444"/>
        <end position="479"/>
    </location>
</feature>
<dbReference type="InterPro" id="IPR024731">
    <property type="entry name" value="NELL2-like_EGF"/>
</dbReference>
<keyword evidence="15" id="KW-0472">Membrane</keyword>
<evidence type="ECO:0000313" key="32">
    <source>
        <dbReference type="Proteomes" id="UP000245119"/>
    </source>
</evidence>
<dbReference type="Pfam" id="PF07645">
    <property type="entry name" value="EGF_CA"/>
    <property type="match status" value="2"/>
</dbReference>
<evidence type="ECO:0000256" key="19">
    <source>
        <dbReference type="ARBA" id="ARBA00023221"/>
    </source>
</evidence>
<dbReference type="GO" id="GO:0005768">
    <property type="term" value="C:endosome"/>
    <property type="evidence" value="ECO:0007669"/>
    <property type="project" value="UniProtKB-SubCell"/>
</dbReference>
<dbReference type="OrthoDB" id="6022136at2759"/>
<evidence type="ECO:0000256" key="27">
    <source>
        <dbReference type="PROSITE-ProRule" id="PRU00076"/>
    </source>
</evidence>
<comment type="function">
    <text evidence="24">Endocytic receptor which plays a role in lipoprotein, vitamin and iron metabolism by facilitating their uptake. Acts together with LRP2 to mediate endocytosis of high-density lipoproteins, GC, hemoglobin, ALB, TF and SCGB1A1. Acts together with AMN to mediate endocytosis of the CBLIF-cobalamin complex. Binds to ALB, MB, Kappa and lambda-light chains, TF, hemoglobin, GC, SCGB1A1, APOA1, high density lipoprotein, and the CBLIF-cobalamin complex. Ligand binding requires calcium. Serves as important transporter in several absorptive epithelia, including intestine, renal proximal tubules and embryonic yolk sac. May play an important role in the development of the peri-implantation embryo through internalization of APOA1 and cholesterol. Binds to LGALS3 at the maternal-fetal interface.</text>
</comment>
<dbReference type="Proteomes" id="UP000245119">
    <property type="component" value="Linkage Group LG2"/>
</dbReference>
<evidence type="ECO:0000256" key="22">
    <source>
        <dbReference type="ARBA" id="ARBA00023765"/>
    </source>
</evidence>
<evidence type="ECO:0000256" key="23">
    <source>
        <dbReference type="ARBA" id="ARBA00023878"/>
    </source>
</evidence>
<evidence type="ECO:0000256" key="13">
    <source>
        <dbReference type="ARBA" id="ARBA00022927"/>
    </source>
</evidence>
<dbReference type="SMART" id="SM00042">
    <property type="entry name" value="CUB"/>
    <property type="match status" value="27"/>
</dbReference>
<dbReference type="FunFam" id="2.10.25.10:FF:000379">
    <property type="entry name" value="Cubilin"/>
    <property type="match status" value="1"/>
</dbReference>
<dbReference type="Pfam" id="PF00008">
    <property type="entry name" value="EGF"/>
    <property type="match status" value="4"/>
</dbReference>
<proteinExistence type="predicted"/>
<evidence type="ECO:0000256" key="10">
    <source>
        <dbReference type="ARBA" id="ARBA00022729"/>
    </source>
</evidence>
<dbReference type="FunFam" id="2.10.25.10:FF:000472">
    <property type="entry name" value="Uncharacterized protein, isoform A"/>
    <property type="match status" value="1"/>
</dbReference>
<feature type="disulfide bond" evidence="26">
    <location>
        <begin position="523"/>
        <end position="550"/>
    </location>
</feature>
<keyword evidence="14" id="KW-0443">Lipid metabolism</keyword>
<evidence type="ECO:0000256" key="24">
    <source>
        <dbReference type="ARBA" id="ARBA00049611"/>
    </source>
</evidence>
<evidence type="ECO:0000256" key="28">
    <source>
        <dbReference type="SAM" id="Coils"/>
    </source>
</evidence>
<evidence type="ECO:0000256" key="11">
    <source>
        <dbReference type="ARBA" id="ARBA00022737"/>
    </source>
</evidence>